<reference evidence="1" key="1">
    <citation type="submission" date="2021-01" db="EMBL/GenBank/DDBJ databases">
        <authorList>
            <person name="Corre E."/>
            <person name="Pelletier E."/>
            <person name="Niang G."/>
            <person name="Scheremetjew M."/>
            <person name="Finn R."/>
            <person name="Kale V."/>
            <person name="Holt S."/>
            <person name="Cochrane G."/>
            <person name="Meng A."/>
            <person name="Brown T."/>
            <person name="Cohen L."/>
        </authorList>
    </citation>
    <scope>NUCLEOTIDE SEQUENCE</scope>
    <source>
        <strain evidence="1">CCMP1756</strain>
    </source>
</reference>
<evidence type="ECO:0000313" key="1">
    <source>
        <dbReference type="EMBL" id="CAE0690715.1"/>
    </source>
</evidence>
<sequence length="451" mass="50794">MARRPRRTCASYAQKYHSAPAGTMAHCLRTLAGFLRPPQTYALCLTAKSFHVKENDVPRATRALRVSLESSLARVLKARGVSPEAVDFKALVDADGRPGALIAGSTMAQCVLGTVWTGDEYPGARRRVEMDPDSEYYKDKIDVDIFTTAAAAPGVRSRLCGRGLTLSTVQCGPNCMYLDLGADLMGKAMECRVHHTEGYSLTPEEGYCFDEYDSDDSDREEFSLADATAWASGATRDMDTRNASFDGLQSEGAYGFIEDWNAPEYRIRAAADTDAFSYDRRLDEEKIIDLVIANTNVADARTLLASCDLNISKASWDGRVFRIPDPHRSFRSETRMDPRRLELMSAFADKLLENPPTRIHFDNPRNLYTLKETWDAICHVFETPREGQPKWSAEFTYEPSGYLPPPRMHHNWFAKLFLRQEKYKARGIRLLDLPPNFATVVGRIEIDLDHY</sequence>
<protein>
    <submittedName>
        <fullName evidence="1">Uncharacterized protein</fullName>
    </submittedName>
</protein>
<dbReference type="AlphaFoldDB" id="A0A7S4E517"/>
<accession>A0A7S4E517</accession>
<proteinExistence type="predicted"/>
<gene>
    <name evidence="1" type="ORF">PCAL00307_LOCUS6151</name>
</gene>
<dbReference type="EMBL" id="HBIW01007309">
    <property type="protein sequence ID" value="CAE0690715.1"/>
    <property type="molecule type" value="Transcribed_RNA"/>
</dbReference>
<organism evidence="1">
    <name type="scientific">Pelagomonas calceolata</name>
    <dbReference type="NCBI Taxonomy" id="35677"/>
    <lineage>
        <taxon>Eukaryota</taxon>
        <taxon>Sar</taxon>
        <taxon>Stramenopiles</taxon>
        <taxon>Ochrophyta</taxon>
        <taxon>Pelagophyceae</taxon>
        <taxon>Pelagomonadales</taxon>
        <taxon>Pelagomonadaceae</taxon>
        <taxon>Pelagomonas</taxon>
    </lineage>
</organism>
<name>A0A7S4E517_9STRA</name>